<dbReference type="RefSeq" id="WP_379861345.1">
    <property type="nucleotide sequence ID" value="NZ_JBHMFC010000044.1"/>
</dbReference>
<feature type="chain" id="PRO_5046083484" description="Lipocalin-like protein" evidence="1">
    <location>
        <begin position="23"/>
        <end position="134"/>
    </location>
</feature>
<organism evidence="2 3">
    <name type="scientific">Mariniflexile ostreae</name>
    <dbReference type="NCBI Taxonomy" id="1520892"/>
    <lineage>
        <taxon>Bacteria</taxon>
        <taxon>Pseudomonadati</taxon>
        <taxon>Bacteroidota</taxon>
        <taxon>Flavobacteriia</taxon>
        <taxon>Flavobacteriales</taxon>
        <taxon>Flavobacteriaceae</taxon>
        <taxon>Mariniflexile</taxon>
    </lineage>
</organism>
<dbReference type="PROSITE" id="PS51257">
    <property type="entry name" value="PROKAR_LIPOPROTEIN"/>
    <property type="match status" value="1"/>
</dbReference>
<accession>A0ABV5FCF6</accession>
<dbReference type="Proteomes" id="UP001589585">
    <property type="component" value="Unassembled WGS sequence"/>
</dbReference>
<reference evidence="2 3" key="1">
    <citation type="submission" date="2024-09" db="EMBL/GenBank/DDBJ databases">
        <authorList>
            <person name="Sun Q."/>
            <person name="Mori K."/>
        </authorList>
    </citation>
    <scope>NUCLEOTIDE SEQUENCE [LARGE SCALE GENOMIC DNA]</scope>
    <source>
        <strain evidence="2 3">CECT 8622</strain>
    </source>
</reference>
<proteinExistence type="predicted"/>
<keyword evidence="3" id="KW-1185">Reference proteome</keyword>
<evidence type="ECO:0008006" key="4">
    <source>
        <dbReference type="Google" id="ProtNLM"/>
    </source>
</evidence>
<gene>
    <name evidence="2" type="ORF">ACFFU9_10260</name>
</gene>
<comment type="caution">
    <text evidence="2">The sequence shown here is derived from an EMBL/GenBank/DDBJ whole genome shotgun (WGS) entry which is preliminary data.</text>
</comment>
<evidence type="ECO:0000313" key="3">
    <source>
        <dbReference type="Proteomes" id="UP001589585"/>
    </source>
</evidence>
<evidence type="ECO:0000313" key="2">
    <source>
        <dbReference type="EMBL" id="MFB9057125.1"/>
    </source>
</evidence>
<feature type="signal peptide" evidence="1">
    <location>
        <begin position="1"/>
        <end position="22"/>
    </location>
</feature>
<name>A0ABV5FCF6_9FLAO</name>
<protein>
    <recommendedName>
        <fullName evidence="4">Lipocalin-like protein</fullName>
    </recommendedName>
</protein>
<keyword evidence="1" id="KW-0732">Signal</keyword>
<evidence type="ECO:0000256" key="1">
    <source>
        <dbReference type="SAM" id="SignalP"/>
    </source>
</evidence>
<dbReference type="EMBL" id="JBHMFC010000044">
    <property type="protein sequence ID" value="MFB9057125.1"/>
    <property type="molecule type" value="Genomic_DNA"/>
</dbReference>
<sequence>MKKIIGLILIITFSLTSCSSSDDDSGNNGSSINPPNWIQGTWLGEVDGINSGLGFKFTSDDFCSVVGSQTSCFKEPVNQSQGLITVDEQIDNENYIISINNNNTITNTFHFRKYSETEIEVVQSTGLNPRYVKQ</sequence>